<organism evidence="2 3">
    <name type="scientific">Sclerotinia nivalis</name>
    <dbReference type="NCBI Taxonomy" id="352851"/>
    <lineage>
        <taxon>Eukaryota</taxon>
        <taxon>Fungi</taxon>
        <taxon>Dikarya</taxon>
        <taxon>Ascomycota</taxon>
        <taxon>Pezizomycotina</taxon>
        <taxon>Leotiomycetes</taxon>
        <taxon>Helotiales</taxon>
        <taxon>Sclerotiniaceae</taxon>
        <taxon>Sclerotinia</taxon>
    </lineage>
</organism>
<evidence type="ECO:0000313" key="2">
    <source>
        <dbReference type="EMBL" id="KAJ8068882.1"/>
    </source>
</evidence>
<keyword evidence="3" id="KW-1185">Reference proteome</keyword>
<accession>A0A9X0DP72</accession>
<protein>
    <submittedName>
        <fullName evidence="2">Uncharacterized protein</fullName>
    </submittedName>
</protein>
<name>A0A9X0DP72_9HELO</name>
<gene>
    <name evidence="2" type="ORF">OCU04_002566</name>
</gene>
<dbReference type="EMBL" id="JAPEIS010000002">
    <property type="protein sequence ID" value="KAJ8068882.1"/>
    <property type="molecule type" value="Genomic_DNA"/>
</dbReference>
<dbReference type="Proteomes" id="UP001152300">
    <property type="component" value="Unassembled WGS sequence"/>
</dbReference>
<proteinExistence type="predicted"/>
<comment type="caution">
    <text evidence="2">The sequence shown here is derived from an EMBL/GenBank/DDBJ whole genome shotgun (WGS) entry which is preliminary data.</text>
</comment>
<evidence type="ECO:0000256" key="1">
    <source>
        <dbReference type="SAM" id="MobiDB-lite"/>
    </source>
</evidence>
<reference evidence="2" key="1">
    <citation type="submission" date="2022-11" db="EMBL/GenBank/DDBJ databases">
        <title>Genome Resource of Sclerotinia nivalis Strain SnTB1, a Plant Pathogen Isolated from American Ginseng.</title>
        <authorList>
            <person name="Fan S."/>
        </authorList>
    </citation>
    <scope>NUCLEOTIDE SEQUENCE</scope>
    <source>
        <strain evidence="2">SnTB1</strain>
    </source>
</reference>
<dbReference type="AlphaFoldDB" id="A0A9X0DP72"/>
<sequence>MVSDAGNSASKAQFNYSPPSTEDDGNITRETEYPNYAKKNPKAMRLAGRRNEEPRLLLTSKGYLTQEENQKIL</sequence>
<feature type="region of interest" description="Disordered" evidence="1">
    <location>
        <begin position="1"/>
        <end position="73"/>
    </location>
</feature>
<feature type="compositionally biased region" description="Polar residues" evidence="1">
    <location>
        <begin position="1"/>
        <end position="20"/>
    </location>
</feature>
<evidence type="ECO:0000313" key="3">
    <source>
        <dbReference type="Proteomes" id="UP001152300"/>
    </source>
</evidence>